<dbReference type="PANTHER" id="PTHR42951:SF17">
    <property type="entry name" value="METALLO-BETA-LACTAMASE DOMAIN-CONTAINING PROTEIN"/>
    <property type="match status" value="1"/>
</dbReference>
<proteinExistence type="predicted"/>
<dbReference type="SUPFAM" id="SSF56281">
    <property type="entry name" value="Metallo-hydrolase/oxidoreductase"/>
    <property type="match status" value="1"/>
</dbReference>
<accession>A0A1F7SQ35</accession>
<protein>
    <recommendedName>
        <fullName evidence="1">Metallo-beta-lactamase domain-containing protein</fullName>
    </recommendedName>
</protein>
<evidence type="ECO:0000313" key="3">
    <source>
        <dbReference type="Proteomes" id="UP000178082"/>
    </source>
</evidence>
<dbReference type="Proteomes" id="UP000178082">
    <property type="component" value="Unassembled WGS sequence"/>
</dbReference>
<evidence type="ECO:0000259" key="1">
    <source>
        <dbReference type="SMART" id="SM00849"/>
    </source>
</evidence>
<dbReference type="InterPro" id="IPR001279">
    <property type="entry name" value="Metallo-B-lactamas"/>
</dbReference>
<dbReference type="InterPro" id="IPR050855">
    <property type="entry name" value="NDM-1-like"/>
</dbReference>
<gene>
    <name evidence="2" type="ORF">A3G31_04695</name>
</gene>
<feature type="domain" description="Metallo-beta-lactamase" evidence="1">
    <location>
        <begin position="20"/>
        <end position="221"/>
    </location>
</feature>
<sequence length="302" mass="33872">MIIQFPGKINDKIKILGTPFIPIYLIKGETCALVEGGVKALYPLLRKQIDSWRIDPKKISHLILLHSHIDHTGISNSFKKVFPDLLLCASEETAEAVTKEEIHPSIKKMEESVERFLNLKKNLGKPEPTPNRINIDRVLKDGDEISLGNGITIQFLSTPGHSPCSMSAYIPEQKALFVSDSAGLPISSKMAFPMVFGNFSQFVSTCEKLSGIDADIICFGHFLALTGKDTKGIFLKIRDEAMKMKKIILEKYSEYKDIGTVINSLEERYNKGYVKQLSYVFYEGSARAIIKILLKENGMLRN</sequence>
<dbReference type="PANTHER" id="PTHR42951">
    <property type="entry name" value="METALLO-BETA-LACTAMASE DOMAIN-CONTAINING"/>
    <property type="match status" value="1"/>
</dbReference>
<comment type="caution">
    <text evidence="2">The sequence shown here is derived from an EMBL/GenBank/DDBJ whole genome shotgun (WGS) entry which is preliminary data.</text>
</comment>
<evidence type="ECO:0000313" key="2">
    <source>
        <dbReference type="EMBL" id="OGL55307.1"/>
    </source>
</evidence>
<dbReference type="STRING" id="1817883.A3G31_04695"/>
<name>A0A1F7SQ35_9BACT</name>
<organism evidence="2 3">
    <name type="scientific">Candidatus Schekmanbacteria bacterium RIFCSPLOWO2_12_FULL_38_15</name>
    <dbReference type="NCBI Taxonomy" id="1817883"/>
    <lineage>
        <taxon>Bacteria</taxon>
        <taxon>Candidatus Schekmaniibacteriota</taxon>
    </lineage>
</organism>
<dbReference type="Pfam" id="PF00753">
    <property type="entry name" value="Lactamase_B"/>
    <property type="match status" value="1"/>
</dbReference>
<dbReference type="InterPro" id="IPR036866">
    <property type="entry name" value="RibonucZ/Hydroxyglut_hydro"/>
</dbReference>
<dbReference type="SMART" id="SM00849">
    <property type="entry name" value="Lactamase_B"/>
    <property type="match status" value="1"/>
</dbReference>
<dbReference type="EMBL" id="MGDI01000002">
    <property type="protein sequence ID" value="OGL55307.1"/>
    <property type="molecule type" value="Genomic_DNA"/>
</dbReference>
<dbReference type="AlphaFoldDB" id="A0A1F7SQ35"/>
<reference evidence="2 3" key="1">
    <citation type="journal article" date="2016" name="Nat. Commun.">
        <title>Thousands of microbial genomes shed light on interconnected biogeochemical processes in an aquifer system.</title>
        <authorList>
            <person name="Anantharaman K."/>
            <person name="Brown C.T."/>
            <person name="Hug L.A."/>
            <person name="Sharon I."/>
            <person name="Castelle C.J."/>
            <person name="Probst A.J."/>
            <person name="Thomas B.C."/>
            <person name="Singh A."/>
            <person name="Wilkins M.J."/>
            <person name="Karaoz U."/>
            <person name="Brodie E.L."/>
            <person name="Williams K.H."/>
            <person name="Hubbard S.S."/>
            <person name="Banfield J.F."/>
        </authorList>
    </citation>
    <scope>NUCLEOTIDE SEQUENCE [LARGE SCALE GENOMIC DNA]</scope>
</reference>
<dbReference type="Gene3D" id="3.60.15.10">
    <property type="entry name" value="Ribonuclease Z/Hydroxyacylglutathione hydrolase-like"/>
    <property type="match status" value="1"/>
</dbReference>